<reference evidence="2" key="1">
    <citation type="submission" date="2014-09" db="EMBL/GenBank/DDBJ databases">
        <authorList>
            <person name="Sharma Rahul"/>
            <person name="Thines Marco"/>
        </authorList>
    </citation>
    <scope>NUCLEOTIDE SEQUENCE [LARGE SCALE GENOMIC DNA]</scope>
</reference>
<dbReference type="Proteomes" id="UP000054928">
    <property type="component" value="Unassembled WGS sequence"/>
</dbReference>
<proteinExistence type="predicted"/>
<dbReference type="RefSeq" id="XP_036263519.1">
    <property type="nucleotide sequence ID" value="XM_036407281.1"/>
</dbReference>
<organism evidence="1 2">
    <name type="scientific">Plasmopara halstedii</name>
    <name type="common">Downy mildew of sunflower</name>
    <dbReference type="NCBI Taxonomy" id="4781"/>
    <lineage>
        <taxon>Eukaryota</taxon>
        <taxon>Sar</taxon>
        <taxon>Stramenopiles</taxon>
        <taxon>Oomycota</taxon>
        <taxon>Peronosporomycetes</taxon>
        <taxon>Peronosporales</taxon>
        <taxon>Peronosporaceae</taxon>
        <taxon>Plasmopara</taxon>
    </lineage>
</organism>
<protein>
    <submittedName>
        <fullName evidence="1">Uncharacterized protein</fullName>
    </submittedName>
</protein>
<keyword evidence="2" id="KW-1185">Reference proteome</keyword>
<dbReference type="AlphaFoldDB" id="A0A0P1B6Z0"/>
<evidence type="ECO:0000313" key="2">
    <source>
        <dbReference type="Proteomes" id="UP000054928"/>
    </source>
</evidence>
<sequence length="106" mass="12490">MKTRNQKKGHGVWRCSWSQILSRVIGTCGSHQRILQHAETVVTLNEKRRIVDFLTDGGANIKCRFVMQDRRKDTWARHKNKRLMTRPNPRTVELKQARSMIPAFYL</sequence>
<accession>A0A0P1B6Z0</accession>
<dbReference type="GeneID" id="59052998"/>
<name>A0A0P1B6Z0_PLAHL</name>
<evidence type="ECO:0000313" key="1">
    <source>
        <dbReference type="EMBL" id="CEG50334.1"/>
    </source>
</evidence>
<dbReference type="EMBL" id="CCYD01003101">
    <property type="protein sequence ID" value="CEG50334.1"/>
    <property type="molecule type" value="Genomic_DNA"/>
</dbReference>